<evidence type="ECO:0000256" key="10">
    <source>
        <dbReference type="ARBA" id="ARBA00023027"/>
    </source>
</evidence>
<evidence type="ECO:0000256" key="19">
    <source>
        <dbReference type="PIRNR" id="PIRNR017184"/>
    </source>
</evidence>
<dbReference type="GO" id="GO:0046496">
    <property type="term" value="P:nicotinamide nucleotide metabolic process"/>
    <property type="evidence" value="ECO:0007669"/>
    <property type="project" value="UniProtKB-UniRule"/>
</dbReference>
<feature type="binding site" evidence="18">
    <location>
        <position position="159"/>
    </location>
    <ligand>
        <name>K(+)</name>
        <dbReference type="ChEBI" id="CHEBI:29103"/>
    </ligand>
</feature>
<dbReference type="EC" id="4.2.1.136" evidence="19"/>
<comment type="function">
    <text evidence="18">Catalyzes the epimerization of the S- and R-forms of NAD(P)HX, a damaged form of NAD(P)H that is a result of enzymatic or heat-dependent hydration. This is a prerequisite for the S-specific NAD(P)H-hydrate dehydratase to allow the repair of both epimers of NAD(P)HX.</text>
</comment>
<comment type="similarity">
    <text evidence="4 19">In the C-terminal section; belongs to the NnrD/CARKD family.</text>
</comment>
<evidence type="ECO:0000256" key="3">
    <source>
        <dbReference type="ARBA" id="ARBA00006001"/>
    </source>
</evidence>
<feature type="binding site" evidence="17">
    <location>
        <position position="319"/>
    </location>
    <ligand>
        <name>(6S)-NADPHX</name>
        <dbReference type="ChEBI" id="CHEBI:64076"/>
    </ligand>
</feature>
<dbReference type="Pfam" id="PF03853">
    <property type="entry name" value="YjeF_N"/>
    <property type="match status" value="1"/>
</dbReference>
<comment type="catalytic activity">
    <reaction evidence="16 17 19">
        <text>(6S)-NADPHX + ADP = AMP + phosphate + NADPH + H(+)</text>
        <dbReference type="Rhea" id="RHEA:32235"/>
        <dbReference type="ChEBI" id="CHEBI:15378"/>
        <dbReference type="ChEBI" id="CHEBI:43474"/>
        <dbReference type="ChEBI" id="CHEBI:57783"/>
        <dbReference type="ChEBI" id="CHEBI:64076"/>
        <dbReference type="ChEBI" id="CHEBI:456215"/>
        <dbReference type="ChEBI" id="CHEBI:456216"/>
        <dbReference type="EC" id="4.2.1.136"/>
    </reaction>
</comment>
<dbReference type="GO" id="GO:0110051">
    <property type="term" value="P:metabolite repair"/>
    <property type="evidence" value="ECO:0007669"/>
    <property type="project" value="TreeGrafter"/>
</dbReference>
<dbReference type="RefSeq" id="WP_093283091.1">
    <property type="nucleotide sequence ID" value="NZ_FOFS01000003.1"/>
</dbReference>
<keyword evidence="9 18" id="KW-0630">Potassium</keyword>
<dbReference type="Gene3D" id="3.40.50.10260">
    <property type="entry name" value="YjeF N-terminal domain"/>
    <property type="match status" value="1"/>
</dbReference>
<comment type="catalytic activity">
    <reaction evidence="1 18 19">
        <text>(6R)-NADHX = (6S)-NADHX</text>
        <dbReference type="Rhea" id="RHEA:32215"/>
        <dbReference type="ChEBI" id="CHEBI:64074"/>
        <dbReference type="ChEBI" id="CHEBI:64075"/>
        <dbReference type="EC" id="5.1.99.6"/>
    </reaction>
</comment>
<dbReference type="NCBIfam" id="TIGR00196">
    <property type="entry name" value="yjeF_cterm"/>
    <property type="match status" value="1"/>
</dbReference>
<dbReference type="PROSITE" id="PS51383">
    <property type="entry name" value="YJEF_C_3"/>
    <property type="match status" value="1"/>
</dbReference>
<name>A0A1H9D0R7_9GAMM</name>
<evidence type="ECO:0000256" key="16">
    <source>
        <dbReference type="ARBA" id="ARBA00049209"/>
    </source>
</evidence>
<comment type="function">
    <text evidence="14 19">Bifunctional enzyme that catalyzes the epimerization of the S- and R-forms of NAD(P)HX and the dehydration of the S-form of NAD(P)HX at the expense of ADP, which is converted to AMP. This allows the repair of both epimers of NAD(P)HX, a damaged form of NAD(P)H that is a result of enzymatic or heat-dependent hydration.</text>
</comment>
<feature type="binding site" evidence="18">
    <location>
        <position position="156"/>
    </location>
    <ligand>
        <name>(6S)-NADPHX</name>
        <dbReference type="ChEBI" id="CHEBI:64076"/>
    </ligand>
</feature>
<dbReference type="InterPro" id="IPR004443">
    <property type="entry name" value="YjeF_N_dom"/>
</dbReference>
<evidence type="ECO:0000256" key="18">
    <source>
        <dbReference type="HAMAP-Rule" id="MF_01966"/>
    </source>
</evidence>
<feature type="domain" description="YjeF C-terminal" evidence="20">
    <location>
        <begin position="223"/>
        <end position="488"/>
    </location>
</feature>
<dbReference type="PROSITE" id="PS51385">
    <property type="entry name" value="YJEF_N"/>
    <property type="match status" value="1"/>
</dbReference>
<sequence>MNREDRLYSAAQVRELDRLAIEGQGIAGYTLMQRAAQACWRVLRERWPQARRIAVICGRGNNGGDGYEIARLARAAGLDVKVYAVEALPTQGDGLRACQAWQAERGDIEAFSGALAPADVMVDALFGTGLARAPEGVAAQAIQAINAANAGVLAVDVPSGLDASSGRAFTPTVRAEATVSFIGNKLGLHTGDGPDYAGTRHFDDLQVPEAVYEAFAPQAQRLPQALLAQSLPRRRRGAHKGEHGHVLLIGGNLGMMGAALLAGRAALRCGAGLVSVATRTEHAALLSTAQPELMSRGVRDAIELRPLLARADVVAIGPGLGQDAWARGLWSATLESGKPLIVDADALNLLAAEPVALPDAVLTPHPGEAGRLLGLGNAQVQADRLGALRALEARYGATVLLKGAGTLISGRPPAVCTFGNPGMAVGGMGDVLSGVIAALRAQGLSAEAAAQNGAVLHALAGDRVAAGGERGLLPSDLLVVLRSLANPL</sequence>
<keyword evidence="8 17" id="KW-0521">NADP</keyword>
<feature type="binding site" evidence="17">
    <location>
        <position position="258"/>
    </location>
    <ligand>
        <name>(6S)-NADPHX</name>
        <dbReference type="ChEBI" id="CHEBI:64076"/>
    </ligand>
</feature>
<comment type="cofactor">
    <cofactor evidence="17">
        <name>Mg(2+)</name>
        <dbReference type="ChEBI" id="CHEBI:18420"/>
    </cofactor>
</comment>
<keyword evidence="5 18" id="KW-0479">Metal-binding</keyword>
<dbReference type="GO" id="GO:0052856">
    <property type="term" value="F:NAD(P)HX epimerase activity"/>
    <property type="evidence" value="ECO:0007669"/>
    <property type="project" value="UniProtKB-UniRule"/>
</dbReference>
<feature type="binding site" evidence="18">
    <location>
        <begin position="61"/>
        <end position="65"/>
    </location>
    <ligand>
        <name>(6S)-NADPHX</name>
        <dbReference type="ChEBI" id="CHEBI:64076"/>
    </ligand>
</feature>
<evidence type="ECO:0000256" key="14">
    <source>
        <dbReference type="ARBA" id="ARBA00025153"/>
    </source>
</evidence>
<dbReference type="SUPFAM" id="SSF53613">
    <property type="entry name" value="Ribokinase-like"/>
    <property type="match status" value="1"/>
</dbReference>
<dbReference type="PROSITE" id="PS01050">
    <property type="entry name" value="YJEF_C_2"/>
    <property type="match status" value="1"/>
</dbReference>
<comment type="catalytic activity">
    <reaction evidence="15 17 19">
        <text>(6S)-NADHX + ADP = AMP + phosphate + NADH + H(+)</text>
        <dbReference type="Rhea" id="RHEA:32223"/>
        <dbReference type="ChEBI" id="CHEBI:15378"/>
        <dbReference type="ChEBI" id="CHEBI:43474"/>
        <dbReference type="ChEBI" id="CHEBI:57945"/>
        <dbReference type="ChEBI" id="CHEBI:64074"/>
        <dbReference type="ChEBI" id="CHEBI:456215"/>
        <dbReference type="ChEBI" id="CHEBI:456216"/>
        <dbReference type="EC" id="4.2.1.136"/>
    </reaction>
</comment>
<evidence type="ECO:0000259" key="21">
    <source>
        <dbReference type="PROSITE" id="PS51385"/>
    </source>
</evidence>
<feature type="binding site" evidence="17">
    <location>
        <begin position="402"/>
        <end position="406"/>
    </location>
    <ligand>
        <name>AMP</name>
        <dbReference type="ChEBI" id="CHEBI:456215"/>
    </ligand>
</feature>
<dbReference type="EC" id="5.1.99.6" evidence="19"/>
<dbReference type="InterPro" id="IPR030677">
    <property type="entry name" value="Nnr"/>
</dbReference>
<feature type="binding site" evidence="17">
    <location>
        <position position="429"/>
    </location>
    <ligand>
        <name>AMP</name>
        <dbReference type="ChEBI" id="CHEBI:456215"/>
    </ligand>
</feature>
<evidence type="ECO:0000256" key="2">
    <source>
        <dbReference type="ARBA" id="ARBA00000909"/>
    </source>
</evidence>
<feature type="binding site" evidence="18">
    <location>
        <position position="123"/>
    </location>
    <ligand>
        <name>K(+)</name>
        <dbReference type="ChEBI" id="CHEBI:29103"/>
    </ligand>
</feature>
<comment type="caution">
    <text evidence="18">Lacks conserved residue(s) required for the propagation of feature annotation.</text>
</comment>
<keyword evidence="23" id="KW-1185">Reference proteome</keyword>
<dbReference type="Proteomes" id="UP000199233">
    <property type="component" value="Unassembled WGS sequence"/>
</dbReference>
<evidence type="ECO:0000256" key="1">
    <source>
        <dbReference type="ARBA" id="ARBA00000013"/>
    </source>
</evidence>
<feature type="binding site" evidence="17">
    <location>
        <position position="365"/>
    </location>
    <ligand>
        <name>(6S)-NADPHX</name>
        <dbReference type="ChEBI" id="CHEBI:64076"/>
    </ligand>
</feature>
<dbReference type="EMBL" id="FOFS01000003">
    <property type="protein sequence ID" value="SEQ07055.1"/>
    <property type="molecule type" value="Genomic_DNA"/>
</dbReference>
<evidence type="ECO:0000313" key="23">
    <source>
        <dbReference type="Proteomes" id="UP000199233"/>
    </source>
</evidence>
<dbReference type="PROSITE" id="PS01049">
    <property type="entry name" value="YJEF_C_1"/>
    <property type="match status" value="1"/>
</dbReference>
<comment type="cofactor">
    <cofactor evidence="18 19">
        <name>K(+)</name>
        <dbReference type="ChEBI" id="CHEBI:29103"/>
    </cofactor>
    <text evidence="18 19">Binds 1 potassium ion per subunit.</text>
</comment>
<dbReference type="InterPro" id="IPR000631">
    <property type="entry name" value="CARKD"/>
</dbReference>
<keyword evidence="13" id="KW-0511">Multifunctional enzyme</keyword>
<dbReference type="Gene3D" id="3.40.1190.20">
    <property type="match status" value="1"/>
</dbReference>
<evidence type="ECO:0000256" key="7">
    <source>
        <dbReference type="ARBA" id="ARBA00022840"/>
    </source>
</evidence>
<keyword evidence="10 17" id="KW-0520">NAD</keyword>
<comment type="similarity">
    <text evidence="3 19">In the N-terminal section; belongs to the NnrE/AIBP family.</text>
</comment>
<evidence type="ECO:0000256" key="12">
    <source>
        <dbReference type="ARBA" id="ARBA00023239"/>
    </source>
</evidence>
<accession>A0A1H9D0R7</accession>
<comment type="catalytic activity">
    <reaction evidence="2 18 19">
        <text>(6R)-NADPHX = (6S)-NADPHX</text>
        <dbReference type="Rhea" id="RHEA:32227"/>
        <dbReference type="ChEBI" id="CHEBI:64076"/>
        <dbReference type="ChEBI" id="CHEBI:64077"/>
        <dbReference type="EC" id="5.1.99.6"/>
    </reaction>
</comment>
<organism evidence="22 23">
    <name type="scientific">Solimonas aquatica</name>
    <dbReference type="NCBI Taxonomy" id="489703"/>
    <lineage>
        <taxon>Bacteria</taxon>
        <taxon>Pseudomonadati</taxon>
        <taxon>Pseudomonadota</taxon>
        <taxon>Gammaproteobacteria</taxon>
        <taxon>Nevskiales</taxon>
        <taxon>Nevskiaceae</taxon>
        <taxon>Solimonas</taxon>
    </lineage>
</organism>
<feature type="binding site" evidence="18">
    <location>
        <begin position="127"/>
        <end position="133"/>
    </location>
    <ligand>
        <name>(6S)-NADPHX</name>
        <dbReference type="ChEBI" id="CHEBI:64076"/>
    </ligand>
</feature>
<dbReference type="PANTHER" id="PTHR12592:SF0">
    <property type="entry name" value="ATP-DEPENDENT (S)-NAD(P)H-HYDRATE DEHYDRATASE"/>
    <property type="match status" value="1"/>
</dbReference>
<comment type="function">
    <text evidence="17">Catalyzes the dehydration of the S-form of NAD(P)HX at the expense of ADP, which is converted to AMP. Together with NAD(P)HX epimerase, which catalyzes the epimerization of the S- and R-forms, the enzyme allows the repair of both epimers of NAD(P)HX, a damaged form of NAD(P)H that is a result of enzymatic or heat-dependent hydration.</text>
</comment>
<dbReference type="Pfam" id="PF01256">
    <property type="entry name" value="Carb_kinase"/>
    <property type="match status" value="1"/>
</dbReference>
<evidence type="ECO:0000256" key="13">
    <source>
        <dbReference type="ARBA" id="ARBA00023268"/>
    </source>
</evidence>
<feature type="binding site" evidence="17">
    <location>
        <position position="430"/>
    </location>
    <ligand>
        <name>(6S)-NADPHX</name>
        <dbReference type="ChEBI" id="CHEBI:64076"/>
    </ligand>
</feature>
<dbReference type="InterPro" id="IPR029056">
    <property type="entry name" value="Ribokinase-like"/>
</dbReference>
<dbReference type="SUPFAM" id="SSF64153">
    <property type="entry name" value="YjeF N-terminal domain-like"/>
    <property type="match status" value="1"/>
</dbReference>
<dbReference type="PIRSF" id="PIRSF017184">
    <property type="entry name" value="Nnr"/>
    <property type="match status" value="1"/>
</dbReference>
<evidence type="ECO:0000256" key="15">
    <source>
        <dbReference type="ARBA" id="ARBA00048238"/>
    </source>
</evidence>
<feature type="domain" description="YjeF N-terminal" evidence="21">
    <location>
        <begin position="13"/>
        <end position="213"/>
    </location>
</feature>
<keyword evidence="6 17" id="KW-0547">Nucleotide-binding</keyword>
<evidence type="ECO:0000256" key="4">
    <source>
        <dbReference type="ARBA" id="ARBA00009524"/>
    </source>
</evidence>
<comment type="similarity">
    <text evidence="17">Belongs to the NnrD/CARKD family.</text>
</comment>
<dbReference type="NCBIfam" id="TIGR00197">
    <property type="entry name" value="yjeF_nterm"/>
    <property type="match status" value="1"/>
</dbReference>
<evidence type="ECO:0000256" key="6">
    <source>
        <dbReference type="ARBA" id="ARBA00022741"/>
    </source>
</evidence>
<dbReference type="HAMAP" id="MF_01965">
    <property type="entry name" value="NADHX_dehydratase"/>
    <property type="match status" value="1"/>
</dbReference>
<proteinExistence type="inferred from homology"/>
<gene>
    <name evidence="17" type="primary">nnrD</name>
    <name evidence="18" type="synonym">nnrE</name>
    <name evidence="22" type="ORF">SAMN04488038_103261</name>
</gene>
<keyword evidence="12 17" id="KW-0456">Lyase</keyword>
<evidence type="ECO:0000256" key="9">
    <source>
        <dbReference type="ARBA" id="ARBA00022958"/>
    </source>
</evidence>
<keyword evidence="11 18" id="KW-0413">Isomerase</keyword>
<dbReference type="HAMAP" id="MF_01966">
    <property type="entry name" value="NADHX_epimerase"/>
    <property type="match status" value="1"/>
</dbReference>
<feature type="binding site" evidence="18">
    <location>
        <position position="62"/>
    </location>
    <ligand>
        <name>K(+)</name>
        <dbReference type="ChEBI" id="CHEBI:29103"/>
    </ligand>
</feature>
<dbReference type="OrthoDB" id="9806925at2"/>
<evidence type="ECO:0000313" key="22">
    <source>
        <dbReference type="EMBL" id="SEQ07055.1"/>
    </source>
</evidence>
<dbReference type="PANTHER" id="PTHR12592">
    <property type="entry name" value="ATP-DEPENDENT (S)-NAD(P)H-HYDRATE DEHYDRATASE FAMILY MEMBER"/>
    <property type="match status" value="1"/>
</dbReference>
<dbReference type="GO" id="GO:0005524">
    <property type="term" value="F:ATP binding"/>
    <property type="evidence" value="ECO:0007669"/>
    <property type="project" value="UniProtKB-UniRule"/>
</dbReference>
<dbReference type="InterPro" id="IPR036652">
    <property type="entry name" value="YjeF_N_dom_sf"/>
</dbReference>
<dbReference type="CDD" id="cd01171">
    <property type="entry name" value="YXKO-related"/>
    <property type="match status" value="1"/>
</dbReference>
<evidence type="ECO:0000256" key="11">
    <source>
        <dbReference type="ARBA" id="ARBA00023235"/>
    </source>
</evidence>
<comment type="similarity">
    <text evidence="18">Belongs to the NnrE/AIBP family.</text>
</comment>
<reference evidence="22 23" key="1">
    <citation type="submission" date="2016-10" db="EMBL/GenBank/DDBJ databases">
        <authorList>
            <person name="de Groot N.N."/>
        </authorList>
    </citation>
    <scope>NUCLEOTIDE SEQUENCE [LARGE SCALE GENOMIC DNA]</scope>
    <source>
        <strain evidence="22 23">DSM 25927</strain>
    </source>
</reference>
<dbReference type="STRING" id="489703.SAMN04488038_103261"/>
<dbReference type="GO" id="GO:0052855">
    <property type="term" value="F:ADP-dependent NAD(P)H-hydrate dehydratase activity"/>
    <property type="evidence" value="ECO:0007669"/>
    <property type="project" value="UniProtKB-UniRule"/>
</dbReference>
<comment type="subunit">
    <text evidence="17">Homotetramer.</text>
</comment>
<evidence type="ECO:0000256" key="17">
    <source>
        <dbReference type="HAMAP-Rule" id="MF_01965"/>
    </source>
</evidence>
<evidence type="ECO:0000256" key="8">
    <source>
        <dbReference type="ARBA" id="ARBA00022857"/>
    </source>
</evidence>
<dbReference type="GO" id="GO:0046872">
    <property type="term" value="F:metal ion binding"/>
    <property type="evidence" value="ECO:0007669"/>
    <property type="project" value="UniProtKB-UniRule"/>
</dbReference>
<dbReference type="AlphaFoldDB" id="A0A1H9D0R7"/>
<dbReference type="InterPro" id="IPR017953">
    <property type="entry name" value="Carbohydrate_kinase_pred_CS"/>
</dbReference>
<keyword evidence="7 17" id="KW-0067">ATP-binding</keyword>
<protein>
    <recommendedName>
        <fullName evidence="19">Bifunctional NAD(P)H-hydrate repair enzyme</fullName>
    </recommendedName>
    <alternativeName>
        <fullName evidence="19">Nicotinamide nucleotide repair protein</fullName>
    </alternativeName>
    <domain>
        <recommendedName>
            <fullName evidence="19">ADP-dependent (S)-NAD(P)H-hydrate dehydratase</fullName>
            <ecNumber evidence="19">4.2.1.136</ecNumber>
        </recommendedName>
        <alternativeName>
            <fullName evidence="19">ADP-dependent NAD(P)HX dehydratase</fullName>
        </alternativeName>
    </domain>
    <domain>
        <recommendedName>
            <fullName evidence="19">NAD(P)H-hydrate epimerase</fullName>
            <ecNumber evidence="19">5.1.99.6</ecNumber>
        </recommendedName>
    </domain>
</protein>
<evidence type="ECO:0000256" key="5">
    <source>
        <dbReference type="ARBA" id="ARBA00022723"/>
    </source>
</evidence>
<evidence type="ECO:0000259" key="20">
    <source>
        <dbReference type="PROSITE" id="PS51383"/>
    </source>
</evidence>